<proteinExistence type="predicted"/>
<name>A0A3B0UG83_9ZZZZ</name>
<sequence>MNKNILRASVMLSLLFFAFSCNTHYTPKPLGYFRIDLPQHQYRRFDSTFPYRFDYPTYARITDDRNSPKQKYWIDIRYPQFKATLHISYKTVDHNLRKYLEDSRKMVIKHIPKANAINDSLIIDPQRKLYGMAYDIEGSGVASPYQFILTDSSRNFLRGSLYFYVVPNNDSLEPVIQFIKDDIRHLIKTFHWKKLEKK</sequence>
<dbReference type="NCBIfam" id="TIGR03512">
    <property type="entry name" value="GldD_lipo"/>
    <property type="match status" value="1"/>
</dbReference>
<dbReference type="EMBL" id="UOET01000388">
    <property type="protein sequence ID" value="VAW29618.1"/>
    <property type="molecule type" value="Genomic_DNA"/>
</dbReference>
<accession>A0A3B0UG83</accession>
<dbReference type="InterPro" id="IPR019850">
    <property type="entry name" value="GldD-like"/>
</dbReference>
<reference evidence="1" key="1">
    <citation type="submission" date="2018-06" db="EMBL/GenBank/DDBJ databases">
        <authorList>
            <person name="Zhirakovskaya E."/>
        </authorList>
    </citation>
    <scope>NUCLEOTIDE SEQUENCE</scope>
</reference>
<evidence type="ECO:0000313" key="1">
    <source>
        <dbReference type="EMBL" id="VAW29618.1"/>
    </source>
</evidence>
<evidence type="ECO:0008006" key="2">
    <source>
        <dbReference type="Google" id="ProtNLM"/>
    </source>
</evidence>
<dbReference type="AlphaFoldDB" id="A0A3B0UG83"/>
<protein>
    <recommendedName>
        <fullName evidence="2">GldD</fullName>
    </recommendedName>
</protein>
<dbReference type="PROSITE" id="PS51257">
    <property type="entry name" value="PROKAR_LIPOPROTEIN"/>
    <property type="match status" value="1"/>
</dbReference>
<dbReference type="Pfam" id="PF25593">
    <property type="entry name" value="GldD_lipo"/>
    <property type="match status" value="1"/>
</dbReference>
<organism evidence="1">
    <name type="scientific">hydrothermal vent metagenome</name>
    <dbReference type="NCBI Taxonomy" id="652676"/>
    <lineage>
        <taxon>unclassified sequences</taxon>
        <taxon>metagenomes</taxon>
        <taxon>ecological metagenomes</taxon>
    </lineage>
</organism>
<gene>
    <name evidence="1" type="ORF">MNBD_BACTEROID07-1946</name>
</gene>